<dbReference type="OrthoDB" id="193380at2759"/>
<dbReference type="EMBL" id="LR899563">
    <property type="protein sequence ID" value="CAD7240618.1"/>
    <property type="molecule type" value="Genomic_DNA"/>
</dbReference>
<dbReference type="PANTHER" id="PTHR43816">
    <property type="entry name" value="NICOTINAMIDE PHOSPHORIBOSYLTRANSFERASE"/>
    <property type="match status" value="1"/>
</dbReference>
<protein>
    <recommendedName>
        <fullName evidence="1">Nicotinamide phosphoribosyltransferase N-terminal domain-containing protein</fullName>
    </recommendedName>
</protein>
<feature type="domain" description="Nicotinamide phosphoribosyltransferase N-terminal" evidence="1">
    <location>
        <begin position="38"/>
        <end position="109"/>
    </location>
</feature>
<accession>A0A7R8WYL3</accession>
<dbReference type="EMBL" id="CAJPEV010000046">
    <property type="protein sequence ID" value="CAG0879527.1"/>
    <property type="molecule type" value="Genomic_DNA"/>
</dbReference>
<keyword evidence="3" id="KW-1185">Reference proteome</keyword>
<dbReference type="GO" id="GO:0009435">
    <property type="term" value="P:NAD+ biosynthetic process"/>
    <property type="evidence" value="ECO:0007669"/>
    <property type="project" value="TreeGrafter"/>
</dbReference>
<dbReference type="InterPro" id="IPR041529">
    <property type="entry name" value="DUF5598"/>
</dbReference>
<dbReference type="PANTHER" id="PTHR43816:SF1">
    <property type="entry name" value="NICOTINAMIDE PHOSPHORIBOSYLTRANSFERASE"/>
    <property type="match status" value="1"/>
</dbReference>
<dbReference type="Proteomes" id="UP000677054">
    <property type="component" value="Unassembled WGS sequence"/>
</dbReference>
<organism evidence="2">
    <name type="scientific">Darwinula stevensoni</name>
    <dbReference type="NCBI Taxonomy" id="69355"/>
    <lineage>
        <taxon>Eukaryota</taxon>
        <taxon>Metazoa</taxon>
        <taxon>Ecdysozoa</taxon>
        <taxon>Arthropoda</taxon>
        <taxon>Crustacea</taxon>
        <taxon>Oligostraca</taxon>
        <taxon>Ostracoda</taxon>
        <taxon>Podocopa</taxon>
        <taxon>Podocopida</taxon>
        <taxon>Darwinulocopina</taxon>
        <taxon>Darwinuloidea</taxon>
        <taxon>Darwinulidae</taxon>
        <taxon>Darwinula</taxon>
    </lineage>
</organism>
<dbReference type="Pfam" id="PF18127">
    <property type="entry name" value="NAMPT_N"/>
    <property type="match status" value="1"/>
</dbReference>
<sequence>MHMTEQRKQKQRISLLSTPNYVSNPHVNLKQASRTAVKGYPVSHHMQYPPGTTRVYSYFESRGGKFPSTVFFGLQYILKRWMIGQVLTREKIEEARDLYQMHFGRYQAEMLEAAIPKIRHPSVKEHGFLKPDVVEPFSAVILFNTL</sequence>
<dbReference type="GO" id="GO:0047280">
    <property type="term" value="F:nicotinamide phosphoribosyltransferase activity"/>
    <property type="evidence" value="ECO:0007669"/>
    <property type="project" value="TreeGrafter"/>
</dbReference>
<dbReference type="AlphaFoldDB" id="A0A7R8WYL3"/>
<proteinExistence type="predicted"/>
<reference evidence="2" key="1">
    <citation type="submission" date="2020-11" db="EMBL/GenBank/DDBJ databases">
        <authorList>
            <person name="Tran Van P."/>
        </authorList>
    </citation>
    <scope>NUCLEOTIDE SEQUENCE</scope>
</reference>
<evidence type="ECO:0000259" key="1">
    <source>
        <dbReference type="Pfam" id="PF18127"/>
    </source>
</evidence>
<gene>
    <name evidence="2" type="ORF">DSTB1V02_LOCUS637</name>
</gene>
<evidence type="ECO:0000313" key="2">
    <source>
        <dbReference type="EMBL" id="CAD7240618.1"/>
    </source>
</evidence>
<dbReference type="InterPro" id="IPR016471">
    <property type="entry name" value="Nicotinamide_PRibTrfase"/>
</dbReference>
<name>A0A7R8WYL3_9CRUS</name>
<evidence type="ECO:0000313" key="3">
    <source>
        <dbReference type="Proteomes" id="UP000677054"/>
    </source>
</evidence>